<feature type="transmembrane region" description="Helical" evidence="2">
    <location>
        <begin position="368"/>
        <end position="390"/>
    </location>
</feature>
<feature type="compositionally biased region" description="Basic and acidic residues" evidence="1">
    <location>
        <begin position="17"/>
        <end position="26"/>
    </location>
</feature>
<dbReference type="Proteomes" id="UP000199093">
    <property type="component" value="Unassembled WGS sequence"/>
</dbReference>
<dbReference type="AlphaFoldDB" id="A0A1G8IWH6"/>
<dbReference type="EMBL" id="FNEJ01000002">
    <property type="protein sequence ID" value="SDI23216.1"/>
    <property type="molecule type" value="Genomic_DNA"/>
</dbReference>
<dbReference type="STRING" id="555512.SAMN04487993_1002162"/>
<accession>A0A1G8IWH6</accession>
<evidence type="ECO:0000256" key="2">
    <source>
        <dbReference type="SAM" id="Phobius"/>
    </source>
</evidence>
<name>A0A1G8IWH6_9RHOB</name>
<keyword evidence="2" id="KW-0472">Membrane</keyword>
<gene>
    <name evidence="3" type="ORF">SAMN04487993_1002162</name>
</gene>
<keyword evidence="2" id="KW-1133">Transmembrane helix</keyword>
<organism evidence="3 4">
    <name type="scientific">Salipiger marinus</name>
    <dbReference type="NCBI Taxonomy" id="555512"/>
    <lineage>
        <taxon>Bacteria</taxon>
        <taxon>Pseudomonadati</taxon>
        <taxon>Pseudomonadota</taxon>
        <taxon>Alphaproteobacteria</taxon>
        <taxon>Rhodobacterales</taxon>
        <taxon>Roseobacteraceae</taxon>
        <taxon>Salipiger</taxon>
    </lineage>
</organism>
<reference evidence="3 4" key="1">
    <citation type="submission" date="2016-10" db="EMBL/GenBank/DDBJ databases">
        <authorList>
            <person name="de Groot N.N."/>
        </authorList>
    </citation>
    <scope>NUCLEOTIDE SEQUENCE [LARGE SCALE GENOMIC DNA]</scope>
    <source>
        <strain evidence="3 4">DSM 26424</strain>
    </source>
</reference>
<feature type="transmembrane region" description="Helical" evidence="2">
    <location>
        <begin position="63"/>
        <end position="83"/>
    </location>
</feature>
<evidence type="ECO:0000313" key="4">
    <source>
        <dbReference type="Proteomes" id="UP000199093"/>
    </source>
</evidence>
<evidence type="ECO:0000256" key="1">
    <source>
        <dbReference type="SAM" id="MobiDB-lite"/>
    </source>
</evidence>
<sequence length="406" mass="42883">MRREPPLTAPRRPAQPEARRVLRAERGPGPASGSKPEPAAPGLRALRGDRPPRRRRSLFRRGLALLLRLLPLVVTLGLMVWALQDNPLARPLVAASDQQIRASLDRALAARLPPERLVLELDEALMTNDLDRIDMLLPLADRVGLTPDPAQAEAITALREAESGFWAGAADCARCAADVADCPSLRMLGACGIPLELTPVGDLNALRRAGIALWEEQDVDEVEVTLAAIGLAATGAIVLTGGSSATVKAGATALRLGRRMGTLTSGFAADLARLTDAAMLRRLLARSGDAADSARLARANALAGDVTRVVGNTSMSDGILLLRHVDSAEDAARLARLSDVAGPETRGVIEVLGKSRTFRALLRVSDEALAAVALIWLGLGQLVASVGLWLGGRLMRPLTQGLAGRL</sequence>
<keyword evidence="4" id="KW-1185">Reference proteome</keyword>
<evidence type="ECO:0000313" key="3">
    <source>
        <dbReference type="EMBL" id="SDI23216.1"/>
    </source>
</evidence>
<protein>
    <submittedName>
        <fullName evidence="3">Uncharacterized protein</fullName>
    </submittedName>
</protein>
<keyword evidence="2" id="KW-0812">Transmembrane</keyword>
<feature type="region of interest" description="Disordered" evidence="1">
    <location>
        <begin position="1"/>
        <end position="51"/>
    </location>
</feature>
<dbReference type="RefSeq" id="WP_089843439.1">
    <property type="nucleotide sequence ID" value="NZ_FNEJ01000002.1"/>
</dbReference>
<proteinExistence type="predicted"/>
<dbReference type="OrthoDB" id="7774819at2"/>